<evidence type="ECO:0000256" key="1">
    <source>
        <dbReference type="SAM" id="SignalP"/>
    </source>
</evidence>
<organism evidence="2 3">
    <name type="scientific">Pseudofulvibacter geojedonensis</name>
    <dbReference type="NCBI Taxonomy" id="1123758"/>
    <lineage>
        <taxon>Bacteria</taxon>
        <taxon>Pseudomonadati</taxon>
        <taxon>Bacteroidota</taxon>
        <taxon>Flavobacteriia</taxon>
        <taxon>Flavobacteriales</taxon>
        <taxon>Flavobacteriaceae</taxon>
        <taxon>Pseudofulvibacter</taxon>
    </lineage>
</organism>
<dbReference type="EMBL" id="JBHTJM010000010">
    <property type="protein sequence ID" value="MFD0964986.1"/>
    <property type="molecule type" value="Genomic_DNA"/>
</dbReference>
<proteinExistence type="predicted"/>
<keyword evidence="1" id="KW-0732">Signal</keyword>
<gene>
    <name evidence="2" type="ORF">ACFQ1O_13295</name>
</gene>
<feature type="signal peptide" evidence="1">
    <location>
        <begin position="1"/>
        <end position="21"/>
    </location>
</feature>
<protein>
    <recommendedName>
        <fullName evidence="4">Lipoprotein</fullName>
    </recommendedName>
</protein>
<feature type="chain" id="PRO_5046597128" description="Lipoprotein" evidence="1">
    <location>
        <begin position="22"/>
        <end position="186"/>
    </location>
</feature>
<dbReference type="RefSeq" id="WP_377716691.1">
    <property type="nucleotide sequence ID" value="NZ_JBHTJM010000010.1"/>
</dbReference>
<accession>A0ABW3I555</accession>
<comment type="caution">
    <text evidence="2">The sequence shown here is derived from an EMBL/GenBank/DDBJ whole genome shotgun (WGS) entry which is preliminary data.</text>
</comment>
<reference evidence="3" key="1">
    <citation type="journal article" date="2019" name="Int. J. Syst. Evol. Microbiol.">
        <title>The Global Catalogue of Microorganisms (GCM) 10K type strain sequencing project: providing services to taxonomists for standard genome sequencing and annotation.</title>
        <authorList>
            <consortium name="The Broad Institute Genomics Platform"/>
            <consortium name="The Broad Institute Genome Sequencing Center for Infectious Disease"/>
            <person name="Wu L."/>
            <person name="Ma J."/>
        </authorList>
    </citation>
    <scope>NUCLEOTIDE SEQUENCE [LARGE SCALE GENOMIC DNA]</scope>
    <source>
        <strain evidence="3">CCUG 62114</strain>
    </source>
</reference>
<evidence type="ECO:0008006" key="4">
    <source>
        <dbReference type="Google" id="ProtNLM"/>
    </source>
</evidence>
<evidence type="ECO:0000313" key="2">
    <source>
        <dbReference type="EMBL" id="MFD0964986.1"/>
    </source>
</evidence>
<dbReference type="PROSITE" id="PS51257">
    <property type="entry name" value="PROKAR_LIPOPROTEIN"/>
    <property type="match status" value="1"/>
</dbReference>
<keyword evidence="3" id="KW-1185">Reference proteome</keyword>
<sequence>MKYTFVALGALLLSSCLSSNSLINEEPYLYTLESKEGKKTFVKSHSTNTLSKNNLENLKKHLTDINPSDIDFSKKIVVNFINNNPSISIKNYQVPWDIFYGNMQKKLNSIEPCNHFWIINKDVTDLYYYHGNKINWIIDKQNIIKKLFFNYDKLNGGFLILKPNGEYFIKKGEYTKSDVLDIMRSF</sequence>
<dbReference type="Proteomes" id="UP001596997">
    <property type="component" value="Unassembled WGS sequence"/>
</dbReference>
<evidence type="ECO:0000313" key="3">
    <source>
        <dbReference type="Proteomes" id="UP001596997"/>
    </source>
</evidence>
<name>A0ABW3I555_9FLAO</name>